<reference evidence="2 4" key="2">
    <citation type="journal article" date="2018" name="Plant J.">
        <title>The Physcomitrella patens chromosome-scale assembly reveals moss genome structure and evolution.</title>
        <authorList>
            <person name="Lang D."/>
            <person name="Ullrich K.K."/>
            <person name="Murat F."/>
            <person name="Fuchs J."/>
            <person name="Jenkins J."/>
            <person name="Haas F.B."/>
            <person name="Piednoel M."/>
            <person name="Gundlach H."/>
            <person name="Van Bel M."/>
            <person name="Meyberg R."/>
            <person name="Vives C."/>
            <person name="Morata J."/>
            <person name="Symeonidi A."/>
            <person name="Hiss M."/>
            <person name="Muchero W."/>
            <person name="Kamisugi Y."/>
            <person name="Saleh O."/>
            <person name="Blanc G."/>
            <person name="Decker E.L."/>
            <person name="van Gessel N."/>
            <person name="Grimwood J."/>
            <person name="Hayes R.D."/>
            <person name="Graham S.W."/>
            <person name="Gunter L.E."/>
            <person name="McDaniel S.F."/>
            <person name="Hoernstein S.N.W."/>
            <person name="Larsson A."/>
            <person name="Li F.W."/>
            <person name="Perroud P.F."/>
            <person name="Phillips J."/>
            <person name="Ranjan P."/>
            <person name="Rokshar D.S."/>
            <person name="Rothfels C.J."/>
            <person name="Schneider L."/>
            <person name="Shu S."/>
            <person name="Stevenson D.W."/>
            <person name="Thummler F."/>
            <person name="Tillich M."/>
            <person name="Villarreal Aguilar J.C."/>
            <person name="Widiez T."/>
            <person name="Wong G.K."/>
            <person name="Wymore A."/>
            <person name="Zhang Y."/>
            <person name="Zimmer A.D."/>
            <person name="Quatrano R.S."/>
            <person name="Mayer K.F.X."/>
            <person name="Goodstein D."/>
            <person name="Casacuberta J.M."/>
            <person name="Vandepoele K."/>
            <person name="Reski R."/>
            <person name="Cuming A.C."/>
            <person name="Tuskan G.A."/>
            <person name="Maumus F."/>
            <person name="Salse J."/>
            <person name="Schmutz J."/>
            <person name="Rensing S.A."/>
        </authorList>
    </citation>
    <scope>NUCLEOTIDE SEQUENCE [LARGE SCALE GENOMIC DNA]</scope>
    <source>
        <strain evidence="3 4">cv. Gransden 2004</strain>
    </source>
</reference>
<dbReference type="RefSeq" id="XP_024394191.1">
    <property type="nucleotide sequence ID" value="XM_024538423.2"/>
</dbReference>
<dbReference type="EnsemblPlants" id="Pp3c14_21190V3.3">
    <property type="protein sequence ID" value="Pp3c14_21190V3.3"/>
    <property type="gene ID" value="Pp3c14_21190"/>
</dbReference>
<dbReference type="EnsemblPlants" id="Pp3c14_21190V3.2">
    <property type="protein sequence ID" value="Pp3c14_21190V3.2"/>
    <property type="gene ID" value="Pp3c14_21190"/>
</dbReference>
<reference evidence="3" key="3">
    <citation type="submission" date="2020-12" db="UniProtKB">
        <authorList>
            <consortium name="EnsemblPlants"/>
        </authorList>
    </citation>
    <scope>IDENTIFICATION</scope>
</reference>
<dbReference type="Gramene" id="Pp3c14_21190V3.3">
    <property type="protein sequence ID" value="Pp3c14_21190V3.3"/>
    <property type="gene ID" value="Pp3c14_21190"/>
</dbReference>
<sequence>MLATRMEEEAVTKRLKAIQALMLSNSALRCLLTMKCRRSAGEPHPKLFEEEPVPELSRRYEQLIEAVKLLQEDLLLERKKSELRCCRQFYSDIARLVLFIAGSLVALAIFHPAVMCTVKLCFVFSSK</sequence>
<accession>A0A2K1JIN1</accession>
<dbReference type="EnsemblPlants" id="Pp3c14_21190V3.1">
    <property type="protein sequence ID" value="Pp3c14_21190V3.1"/>
    <property type="gene ID" value="Pp3c14_21190"/>
</dbReference>
<evidence type="ECO:0000313" key="4">
    <source>
        <dbReference type="Proteomes" id="UP000006727"/>
    </source>
</evidence>
<dbReference type="Proteomes" id="UP000006727">
    <property type="component" value="Chromosome 14"/>
</dbReference>
<evidence type="ECO:0000313" key="2">
    <source>
        <dbReference type="EMBL" id="PNR41415.1"/>
    </source>
</evidence>
<protein>
    <submittedName>
        <fullName evidence="2 3">Uncharacterized protein</fullName>
    </submittedName>
</protein>
<keyword evidence="1" id="KW-0812">Transmembrane</keyword>
<dbReference type="Gramene" id="Pp3c14_21190V3.1">
    <property type="protein sequence ID" value="Pp3c14_21190V3.1"/>
    <property type="gene ID" value="Pp3c14_21190"/>
</dbReference>
<reference evidence="2 4" key="1">
    <citation type="journal article" date="2008" name="Science">
        <title>The Physcomitrella genome reveals evolutionary insights into the conquest of land by plants.</title>
        <authorList>
            <person name="Rensing S."/>
            <person name="Lang D."/>
            <person name="Zimmer A."/>
            <person name="Terry A."/>
            <person name="Salamov A."/>
            <person name="Shapiro H."/>
            <person name="Nishiyama T."/>
            <person name="Perroud P.-F."/>
            <person name="Lindquist E."/>
            <person name="Kamisugi Y."/>
            <person name="Tanahashi T."/>
            <person name="Sakakibara K."/>
            <person name="Fujita T."/>
            <person name="Oishi K."/>
            <person name="Shin-I T."/>
            <person name="Kuroki Y."/>
            <person name="Toyoda A."/>
            <person name="Suzuki Y."/>
            <person name="Hashimoto A."/>
            <person name="Yamaguchi K."/>
            <person name="Sugano A."/>
            <person name="Kohara Y."/>
            <person name="Fujiyama A."/>
            <person name="Anterola A."/>
            <person name="Aoki S."/>
            <person name="Ashton N."/>
            <person name="Barbazuk W.B."/>
            <person name="Barker E."/>
            <person name="Bennetzen J."/>
            <person name="Bezanilla M."/>
            <person name="Blankenship R."/>
            <person name="Cho S.H."/>
            <person name="Dutcher S."/>
            <person name="Estelle M."/>
            <person name="Fawcett J.A."/>
            <person name="Gundlach H."/>
            <person name="Hanada K."/>
            <person name="Heyl A."/>
            <person name="Hicks K.A."/>
            <person name="Hugh J."/>
            <person name="Lohr M."/>
            <person name="Mayer K."/>
            <person name="Melkozernov A."/>
            <person name="Murata T."/>
            <person name="Nelson D."/>
            <person name="Pils B."/>
            <person name="Prigge M."/>
            <person name="Reiss B."/>
            <person name="Renner T."/>
            <person name="Rombauts S."/>
            <person name="Rushton P."/>
            <person name="Sanderfoot A."/>
            <person name="Schween G."/>
            <person name="Shiu S.-H."/>
            <person name="Stueber K."/>
            <person name="Theodoulou F.L."/>
            <person name="Tu H."/>
            <person name="Van de Peer Y."/>
            <person name="Verrier P.J."/>
            <person name="Waters E."/>
            <person name="Wood A."/>
            <person name="Yang L."/>
            <person name="Cove D."/>
            <person name="Cuming A."/>
            <person name="Hasebe M."/>
            <person name="Lucas S."/>
            <person name="Mishler D.B."/>
            <person name="Reski R."/>
            <person name="Grigoriev I."/>
            <person name="Quatrano R.S."/>
            <person name="Boore J.L."/>
        </authorList>
    </citation>
    <scope>NUCLEOTIDE SEQUENCE [LARGE SCALE GENOMIC DNA]</scope>
    <source>
        <strain evidence="3 4">cv. Gransden 2004</strain>
    </source>
</reference>
<dbReference type="Gramene" id="Pp3c14_21190V3.2">
    <property type="protein sequence ID" value="Pp3c14_21190V3.2"/>
    <property type="gene ID" value="Pp3c14_21190"/>
</dbReference>
<keyword evidence="4" id="KW-1185">Reference proteome</keyword>
<keyword evidence="1" id="KW-1133">Transmembrane helix</keyword>
<gene>
    <name evidence="3" type="primary">LOC112291262</name>
    <name evidence="2" type="ORF">PHYPA_018818</name>
</gene>
<keyword evidence="1" id="KW-0472">Membrane</keyword>
<dbReference type="PaxDb" id="3218-PP1S34_264V6.1"/>
<proteinExistence type="predicted"/>
<dbReference type="OrthoDB" id="10508021at2759"/>
<evidence type="ECO:0000256" key="1">
    <source>
        <dbReference type="SAM" id="Phobius"/>
    </source>
</evidence>
<dbReference type="GeneID" id="112291262"/>
<dbReference type="EMBL" id="ABEU02000014">
    <property type="protein sequence ID" value="PNR41415.1"/>
    <property type="molecule type" value="Genomic_DNA"/>
</dbReference>
<name>A0A2K1JIN1_PHYPA</name>
<organism evidence="2">
    <name type="scientific">Physcomitrium patens</name>
    <name type="common">Spreading-leaved earth moss</name>
    <name type="synonym">Physcomitrella patens</name>
    <dbReference type="NCBI Taxonomy" id="3218"/>
    <lineage>
        <taxon>Eukaryota</taxon>
        <taxon>Viridiplantae</taxon>
        <taxon>Streptophyta</taxon>
        <taxon>Embryophyta</taxon>
        <taxon>Bryophyta</taxon>
        <taxon>Bryophytina</taxon>
        <taxon>Bryopsida</taxon>
        <taxon>Funariidae</taxon>
        <taxon>Funariales</taxon>
        <taxon>Funariaceae</taxon>
        <taxon>Physcomitrium</taxon>
    </lineage>
</organism>
<dbReference type="AlphaFoldDB" id="A0A2K1JIN1"/>
<feature type="transmembrane region" description="Helical" evidence="1">
    <location>
        <begin position="96"/>
        <end position="125"/>
    </location>
</feature>
<evidence type="ECO:0000313" key="3">
    <source>
        <dbReference type="EnsemblPlants" id="Pp3c14_21190V3.1"/>
    </source>
</evidence>